<protein>
    <submittedName>
        <fullName evidence="1">(rape) hypothetical protein</fullName>
    </submittedName>
</protein>
<name>A0A816S664_BRANA</name>
<dbReference type="Proteomes" id="UP001295469">
    <property type="component" value="Chromosome A06"/>
</dbReference>
<gene>
    <name evidence="1" type="ORF">DARMORV10_A06P14390.1</name>
</gene>
<organism evidence="1">
    <name type="scientific">Brassica napus</name>
    <name type="common">Rape</name>
    <dbReference type="NCBI Taxonomy" id="3708"/>
    <lineage>
        <taxon>Eukaryota</taxon>
        <taxon>Viridiplantae</taxon>
        <taxon>Streptophyta</taxon>
        <taxon>Embryophyta</taxon>
        <taxon>Tracheophyta</taxon>
        <taxon>Spermatophyta</taxon>
        <taxon>Magnoliopsida</taxon>
        <taxon>eudicotyledons</taxon>
        <taxon>Gunneridae</taxon>
        <taxon>Pentapetalae</taxon>
        <taxon>rosids</taxon>
        <taxon>malvids</taxon>
        <taxon>Brassicales</taxon>
        <taxon>Brassicaceae</taxon>
        <taxon>Brassiceae</taxon>
        <taxon>Brassica</taxon>
    </lineage>
</organism>
<dbReference type="EMBL" id="HG994360">
    <property type="protein sequence ID" value="CAF2083976.1"/>
    <property type="molecule type" value="Genomic_DNA"/>
</dbReference>
<reference evidence="1" key="1">
    <citation type="submission" date="2021-01" db="EMBL/GenBank/DDBJ databases">
        <authorList>
            <consortium name="Genoscope - CEA"/>
            <person name="William W."/>
        </authorList>
    </citation>
    <scope>NUCLEOTIDE SEQUENCE</scope>
</reference>
<sequence length="116" mass="13001">MFLLWLLVDEAVLYVVLERFPLVIMLVEIIFQTQIIRRASLSFSSLLPARFSFSFPAVYRVSPPCSSSTFISSFSLVYGCSVCVKLCLRMVPITLPAFGSKKVGYLCWLCVLSVSS</sequence>
<dbReference type="AlphaFoldDB" id="A0A816S664"/>
<proteinExistence type="predicted"/>
<evidence type="ECO:0000313" key="1">
    <source>
        <dbReference type="EMBL" id="CAF2083976.1"/>
    </source>
</evidence>
<accession>A0A816S664</accession>